<dbReference type="AlphaFoldDB" id="A0AAD4QNV8"/>
<accession>A0AAD4QNV8</accession>
<dbReference type="Proteomes" id="UP001203297">
    <property type="component" value="Unassembled WGS sequence"/>
</dbReference>
<feature type="non-terminal residue" evidence="1">
    <location>
        <position position="69"/>
    </location>
</feature>
<feature type="non-terminal residue" evidence="1">
    <location>
        <position position="1"/>
    </location>
</feature>
<gene>
    <name evidence="1" type="ORF">B0F90DRAFT_1688198</name>
</gene>
<reference evidence="1" key="1">
    <citation type="journal article" date="2022" name="New Phytol.">
        <title>Evolutionary transition to the ectomycorrhizal habit in the genomes of a hyperdiverse lineage of mushroom-forming fungi.</title>
        <authorList>
            <person name="Looney B."/>
            <person name="Miyauchi S."/>
            <person name="Morin E."/>
            <person name="Drula E."/>
            <person name="Courty P.E."/>
            <person name="Kohler A."/>
            <person name="Kuo A."/>
            <person name="LaButti K."/>
            <person name="Pangilinan J."/>
            <person name="Lipzen A."/>
            <person name="Riley R."/>
            <person name="Andreopoulos W."/>
            <person name="He G."/>
            <person name="Johnson J."/>
            <person name="Nolan M."/>
            <person name="Tritt A."/>
            <person name="Barry K.W."/>
            <person name="Grigoriev I.V."/>
            <person name="Nagy L.G."/>
            <person name="Hibbett D."/>
            <person name="Henrissat B."/>
            <person name="Matheny P.B."/>
            <person name="Labbe J."/>
            <person name="Martin F.M."/>
        </authorList>
    </citation>
    <scope>NUCLEOTIDE SEQUENCE</scope>
    <source>
        <strain evidence="1">BPL690</strain>
    </source>
</reference>
<sequence>INREQEPGLDKNRKKFDAREEYFKWRGEPGRMGMWAHRKTERLARMGCRTCSTITTRTRCYCKPWNDEH</sequence>
<evidence type="ECO:0000313" key="2">
    <source>
        <dbReference type="Proteomes" id="UP001203297"/>
    </source>
</evidence>
<name>A0AAD4QNV8_9AGAM</name>
<dbReference type="EMBL" id="WTXG01000003">
    <property type="protein sequence ID" value="KAI0306238.1"/>
    <property type="molecule type" value="Genomic_DNA"/>
</dbReference>
<proteinExistence type="predicted"/>
<organism evidence="1 2">
    <name type="scientific">Multifurca ochricompacta</name>
    <dbReference type="NCBI Taxonomy" id="376703"/>
    <lineage>
        <taxon>Eukaryota</taxon>
        <taxon>Fungi</taxon>
        <taxon>Dikarya</taxon>
        <taxon>Basidiomycota</taxon>
        <taxon>Agaricomycotina</taxon>
        <taxon>Agaricomycetes</taxon>
        <taxon>Russulales</taxon>
        <taxon>Russulaceae</taxon>
        <taxon>Multifurca</taxon>
    </lineage>
</organism>
<keyword evidence="2" id="KW-1185">Reference proteome</keyword>
<comment type="caution">
    <text evidence="1">The sequence shown here is derived from an EMBL/GenBank/DDBJ whole genome shotgun (WGS) entry which is preliminary data.</text>
</comment>
<protein>
    <submittedName>
        <fullName evidence="1">Uncharacterized protein</fullName>
    </submittedName>
</protein>
<evidence type="ECO:0000313" key="1">
    <source>
        <dbReference type="EMBL" id="KAI0306238.1"/>
    </source>
</evidence>